<dbReference type="InterPro" id="IPR001789">
    <property type="entry name" value="Sig_transdc_resp-reg_receiver"/>
</dbReference>
<evidence type="ECO:0000259" key="3">
    <source>
        <dbReference type="PROSITE" id="PS50110"/>
    </source>
</evidence>
<dbReference type="Pfam" id="PF00072">
    <property type="entry name" value="Response_reg"/>
    <property type="match status" value="1"/>
</dbReference>
<dbReference type="RefSeq" id="WP_062534767.1">
    <property type="nucleotide sequence ID" value="NZ_DF970154.1"/>
</dbReference>
<dbReference type="Gene3D" id="3.40.50.2300">
    <property type="match status" value="1"/>
</dbReference>
<name>A0A0K8QKL5_9GAMM</name>
<feature type="domain" description="Response regulatory" evidence="3">
    <location>
        <begin position="4"/>
        <end position="120"/>
    </location>
</feature>
<evidence type="ECO:0000256" key="1">
    <source>
        <dbReference type="ARBA" id="ARBA00022553"/>
    </source>
</evidence>
<dbReference type="PANTHER" id="PTHR44591:SF23">
    <property type="entry name" value="CHEY SUBFAMILY"/>
    <property type="match status" value="1"/>
</dbReference>
<evidence type="ECO:0000313" key="6">
    <source>
        <dbReference type="Proteomes" id="UP000253740"/>
    </source>
</evidence>
<dbReference type="EMBL" id="DF952383">
    <property type="protein sequence ID" value="GAN45726.1"/>
    <property type="molecule type" value="Genomic_DNA"/>
</dbReference>
<evidence type="ECO:0000313" key="4">
    <source>
        <dbReference type="EMBL" id="GAN45726.1"/>
    </source>
</evidence>
<dbReference type="PROSITE" id="PS50110">
    <property type="entry name" value="RESPONSE_REGULATORY"/>
    <property type="match status" value="1"/>
</dbReference>
<keyword evidence="6" id="KW-1185">Reference proteome</keyword>
<dbReference type="OrthoDB" id="9793549at2"/>
<reference evidence="4" key="1">
    <citation type="submission" date="2015-03" db="EMBL/GenBank/DDBJ databases">
        <title>Draft genome sequence of Mizugakiibacter sediminis skMP5.</title>
        <authorList>
            <person name="Watanabe T."/>
            <person name="Kojima H."/>
            <person name="Fukui M."/>
        </authorList>
    </citation>
    <scope>NUCLEOTIDE SEQUENCE</scope>
    <source>
        <strain evidence="4">SkMP5</strain>
    </source>
</reference>
<dbReference type="InterPro" id="IPR050595">
    <property type="entry name" value="Bact_response_regulator"/>
</dbReference>
<accession>A0A0K8QKL5</accession>
<evidence type="ECO:0000313" key="5">
    <source>
        <dbReference type="EMBL" id="GAP65201.1"/>
    </source>
</evidence>
<reference evidence="5" key="2">
    <citation type="submission" date="2015-08" db="EMBL/GenBank/DDBJ databases">
        <title>Complete DNA Sequence of Pseudomonas syringae pv. actinidiae, the Causal Agent of Kiwifruit Canker Disease.</title>
        <authorList>
            <person name="Rikkerink E.H.A."/>
            <person name="Fineran P.C."/>
        </authorList>
    </citation>
    <scope>NUCLEOTIDE SEQUENCE</scope>
    <source>
        <strain evidence="5">SkMP5</strain>
    </source>
</reference>
<dbReference type="CDD" id="cd17546">
    <property type="entry name" value="REC_hyHK_CKI1_RcsC-like"/>
    <property type="match status" value="1"/>
</dbReference>
<feature type="modified residue" description="4-aspartylphosphate" evidence="2">
    <location>
        <position position="53"/>
    </location>
</feature>
<sequence>MSIAVLCVEDDDNNAYLLQRRLARDGLAVHHVASAEQGLRALARRRYDLVLLDLKLPGMDGWAFLDAVRRGERPDDVPIIVLSAHVLKDEAERALAAGANAFLPKPLDFQRLREAIECALAPRAHGGGGGP</sequence>
<organism evidence="5">
    <name type="scientific">Mizugakiibacter sediminis</name>
    <dbReference type="NCBI Taxonomy" id="1475481"/>
    <lineage>
        <taxon>Bacteria</taxon>
        <taxon>Pseudomonadati</taxon>
        <taxon>Pseudomonadota</taxon>
        <taxon>Gammaproteobacteria</taxon>
        <taxon>Lysobacterales</taxon>
        <taxon>Rhodanobacteraceae</taxon>
        <taxon>Mizugakiibacter</taxon>
    </lineage>
</organism>
<gene>
    <name evidence="4" type="ORF">MBSD_2279</name>
    <name evidence="5" type="ORF">MBSD_n0490</name>
</gene>
<dbReference type="PANTHER" id="PTHR44591">
    <property type="entry name" value="STRESS RESPONSE REGULATOR PROTEIN 1"/>
    <property type="match status" value="1"/>
</dbReference>
<evidence type="ECO:0000256" key="2">
    <source>
        <dbReference type="PROSITE-ProRule" id="PRU00169"/>
    </source>
</evidence>
<dbReference type="HOGENOM" id="CLU_000445_69_17_6"/>
<proteinExistence type="predicted"/>
<dbReference type="InterPro" id="IPR011006">
    <property type="entry name" value="CheY-like_superfamily"/>
</dbReference>
<keyword evidence="1 2" id="KW-0597">Phosphoprotein</keyword>
<dbReference type="EMBL" id="DF970154">
    <property type="protein sequence ID" value="GAP65201.1"/>
    <property type="molecule type" value="Genomic_DNA"/>
</dbReference>
<dbReference type="SMART" id="SM00448">
    <property type="entry name" value="REC"/>
    <property type="match status" value="1"/>
</dbReference>
<protein>
    <submittedName>
        <fullName evidence="4">Chemotaxis protein CheY</fullName>
    </submittedName>
    <submittedName>
        <fullName evidence="5">Response regulator receiver protein</fullName>
    </submittedName>
</protein>
<dbReference type="AlphaFoldDB" id="A0A0K8QKL5"/>
<dbReference type="Proteomes" id="UP000253740">
    <property type="component" value="Unassembled WGS sequence"/>
</dbReference>
<dbReference type="STRING" id="1475481.GCA_000953855_00498"/>
<dbReference type="GO" id="GO:0000160">
    <property type="term" value="P:phosphorelay signal transduction system"/>
    <property type="evidence" value="ECO:0007669"/>
    <property type="project" value="InterPro"/>
</dbReference>
<dbReference type="SUPFAM" id="SSF52172">
    <property type="entry name" value="CheY-like"/>
    <property type="match status" value="1"/>
</dbReference>